<protein>
    <submittedName>
        <fullName evidence="2">Uncharacterized protein</fullName>
    </submittedName>
</protein>
<evidence type="ECO:0000313" key="2">
    <source>
        <dbReference type="EMBL" id="RHZ81781.1"/>
    </source>
</evidence>
<gene>
    <name evidence="2" type="ORF">Glove_117g434</name>
</gene>
<dbReference type="EMBL" id="PQFF01000109">
    <property type="protein sequence ID" value="RHZ81781.1"/>
    <property type="molecule type" value="Genomic_DNA"/>
</dbReference>
<accession>A0A397J0S7</accession>
<keyword evidence="3" id="KW-1185">Reference proteome</keyword>
<sequence length="328" mass="35512">MSLNRYSHFTPYYYSSSSVPSASVPSTSSVPSASFVPSAHTLSFASNTVSFIPPAANFYYSSYYYDPSHSYAAPCFVNSAYFTPSTYVSPASSTTLTTDSSTTFPASSTTLSASTTFSASSSITTASPAYITDTSFFSTTTYSSSITPSYASVFTYPTSTISPNFFATTYLNPTTTTSTNTNTISSTNHHTTSFAQAIPSSSRASSVAPDDSHTMTPPPAISRHDAMKSTLTSPDIEFYSPKVVNRAQLSVIKHCKKKNKKSITPYISSCLNDRGTGDHLEMAEDICKHYITSPPVSHYLWNHLSRAESIAFRRRTLESNLGMGFSYA</sequence>
<comment type="caution">
    <text evidence="2">The sequence shown here is derived from an EMBL/GenBank/DDBJ whole genome shotgun (WGS) entry which is preliminary data.</text>
</comment>
<dbReference type="Proteomes" id="UP000266861">
    <property type="component" value="Unassembled WGS sequence"/>
</dbReference>
<proteinExistence type="predicted"/>
<evidence type="ECO:0000313" key="3">
    <source>
        <dbReference type="Proteomes" id="UP000266861"/>
    </source>
</evidence>
<evidence type="ECO:0000256" key="1">
    <source>
        <dbReference type="SAM" id="MobiDB-lite"/>
    </source>
</evidence>
<reference evidence="2 3" key="1">
    <citation type="submission" date="2018-08" db="EMBL/GenBank/DDBJ databases">
        <title>Genome and evolution of the arbuscular mycorrhizal fungus Diversispora epigaea (formerly Glomus versiforme) and its bacterial endosymbionts.</title>
        <authorList>
            <person name="Sun X."/>
            <person name="Fei Z."/>
            <person name="Harrison M."/>
        </authorList>
    </citation>
    <scope>NUCLEOTIDE SEQUENCE [LARGE SCALE GENOMIC DNA]</scope>
    <source>
        <strain evidence="2 3">IT104</strain>
    </source>
</reference>
<feature type="region of interest" description="Disordered" evidence="1">
    <location>
        <begin position="201"/>
        <end position="225"/>
    </location>
</feature>
<organism evidence="2 3">
    <name type="scientific">Diversispora epigaea</name>
    <dbReference type="NCBI Taxonomy" id="1348612"/>
    <lineage>
        <taxon>Eukaryota</taxon>
        <taxon>Fungi</taxon>
        <taxon>Fungi incertae sedis</taxon>
        <taxon>Mucoromycota</taxon>
        <taxon>Glomeromycotina</taxon>
        <taxon>Glomeromycetes</taxon>
        <taxon>Diversisporales</taxon>
        <taxon>Diversisporaceae</taxon>
        <taxon>Diversispora</taxon>
    </lineage>
</organism>
<dbReference type="AlphaFoldDB" id="A0A397J0S7"/>
<name>A0A397J0S7_9GLOM</name>